<dbReference type="RefSeq" id="WP_161109966.1">
    <property type="nucleotide sequence ID" value="NZ_JBHXVI010000018.1"/>
</dbReference>
<gene>
    <name evidence="1" type="ORF">GTW20_00420</name>
</gene>
<comment type="caution">
    <text evidence="1">The sequence shown here is derived from an EMBL/GenBank/DDBJ whole genome shotgun (WGS) entry which is preliminary data.</text>
</comment>
<proteinExistence type="predicted"/>
<dbReference type="Proteomes" id="UP000467124">
    <property type="component" value="Unassembled WGS sequence"/>
</dbReference>
<organism evidence="1 2">
    <name type="scientific">Nocardiopsis alba</name>
    <dbReference type="NCBI Taxonomy" id="53437"/>
    <lineage>
        <taxon>Bacteria</taxon>
        <taxon>Bacillati</taxon>
        <taxon>Actinomycetota</taxon>
        <taxon>Actinomycetes</taxon>
        <taxon>Streptosporangiales</taxon>
        <taxon>Nocardiopsidaceae</taxon>
        <taxon>Nocardiopsis</taxon>
    </lineage>
</organism>
<accession>A0A7K2ILW3</accession>
<protein>
    <submittedName>
        <fullName evidence="1">Uncharacterized protein</fullName>
    </submittedName>
</protein>
<evidence type="ECO:0000313" key="2">
    <source>
        <dbReference type="Proteomes" id="UP000467124"/>
    </source>
</evidence>
<dbReference type="AlphaFoldDB" id="A0A7K2ILW3"/>
<name>A0A7K2ILW3_9ACTN</name>
<evidence type="ECO:0000313" key="1">
    <source>
        <dbReference type="EMBL" id="MYR30765.1"/>
    </source>
</evidence>
<dbReference type="EMBL" id="WWHY01000001">
    <property type="protein sequence ID" value="MYR30765.1"/>
    <property type="molecule type" value="Genomic_DNA"/>
</dbReference>
<reference evidence="1 2" key="1">
    <citation type="journal article" date="2019" name="Nat. Commun.">
        <title>The antimicrobial potential of Streptomyces from insect microbiomes.</title>
        <authorList>
            <person name="Chevrette M.G."/>
            <person name="Carlson C.M."/>
            <person name="Ortega H.E."/>
            <person name="Thomas C."/>
            <person name="Ananiev G.E."/>
            <person name="Barns K.J."/>
            <person name="Book A.J."/>
            <person name="Cagnazzo J."/>
            <person name="Carlos C."/>
            <person name="Flanigan W."/>
            <person name="Grubbs K.J."/>
            <person name="Horn H.A."/>
            <person name="Hoffmann F.M."/>
            <person name="Klassen J.L."/>
            <person name="Knack J.J."/>
            <person name="Lewin G.R."/>
            <person name="McDonald B.R."/>
            <person name="Muller L."/>
            <person name="Melo W.G.P."/>
            <person name="Pinto-Tomas A.A."/>
            <person name="Schmitz A."/>
            <person name="Wendt-Pienkowski E."/>
            <person name="Wildman S."/>
            <person name="Zhao M."/>
            <person name="Zhang F."/>
            <person name="Bugni T.S."/>
            <person name="Andes D.R."/>
            <person name="Pupo M.T."/>
            <person name="Currie C.R."/>
        </authorList>
    </citation>
    <scope>NUCLEOTIDE SEQUENCE [LARGE SCALE GENOMIC DNA]</scope>
    <source>
        <strain evidence="1 2">SID5840</strain>
    </source>
</reference>
<sequence length="104" mass="11581">MHTTLINHAGRTVHIKTGGEGGTYSAQISPDGKAWPLIEKFSTTFARDMFAKGYIAHMTEQGYAPKGEIRPLQVDDLVDAEQLRRPPGGNAWRARRYCELRVPA</sequence>